<accession>A0A507FDC8</accession>
<feature type="domain" description="Yippee" evidence="4">
    <location>
        <begin position="104"/>
        <end position="203"/>
    </location>
</feature>
<dbReference type="GO" id="GO:0046872">
    <property type="term" value="F:metal ion binding"/>
    <property type="evidence" value="ECO:0007669"/>
    <property type="project" value="UniProtKB-KW"/>
</dbReference>
<organism evidence="5 6">
    <name type="scientific">Chytriomyces confervae</name>
    <dbReference type="NCBI Taxonomy" id="246404"/>
    <lineage>
        <taxon>Eukaryota</taxon>
        <taxon>Fungi</taxon>
        <taxon>Fungi incertae sedis</taxon>
        <taxon>Chytridiomycota</taxon>
        <taxon>Chytridiomycota incertae sedis</taxon>
        <taxon>Chytridiomycetes</taxon>
        <taxon>Chytridiales</taxon>
        <taxon>Chytriomycetaceae</taxon>
        <taxon>Chytriomyces</taxon>
    </lineage>
</organism>
<evidence type="ECO:0000256" key="2">
    <source>
        <dbReference type="ARBA" id="ARBA00022723"/>
    </source>
</evidence>
<dbReference type="EMBL" id="QEAP01000177">
    <property type="protein sequence ID" value="TPX73577.1"/>
    <property type="molecule type" value="Genomic_DNA"/>
</dbReference>
<dbReference type="Proteomes" id="UP000320333">
    <property type="component" value="Unassembled WGS sequence"/>
</dbReference>
<name>A0A507FDC8_9FUNG</name>
<dbReference type="PANTHER" id="PTHR13848">
    <property type="entry name" value="PROTEIN YIPPEE-LIKE CG15309-RELATED"/>
    <property type="match status" value="1"/>
</dbReference>
<evidence type="ECO:0000256" key="1">
    <source>
        <dbReference type="ARBA" id="ARBA00005613"/>
    </source>
</evidence>
<keyword evidence="6" id="KW-1185">Reference proteome</keyword>
<evidence type="ECO:0000259" key="4">
    <source>
        <dbReference type="PROSITE" id="PS51792"/>
    </source>
</evidence>
<gene>
    <name evidence="5" type="ORF">CcCBS67573_g05162</name>
</gene>
<protein>
    <recommendedName>
        <fullName evidence="4">Yippee domain-containing protein</fullName>
    </recommendedName>
</protein>
<keyword evidence="2" id="KW-0479">Metal-binding</keyword>
<reference evidence="5 6" key="1">
    <citation type="journal article" date="2019" name="Sci. Rep.">
        <title>Comparative genomics of chytrid fungi reveal insights into the obligate biotrophic and pathogenic lifestyle of Synchytrium endobioticum.</title>
        <authorList>
            <person name="van de Vossenberg B.T.L.H."/>
            <person name="Warris S."/>
            <person name="Nguyen H.D.T."/>
            <person name="van Gent-Pelzer M.P.E."/>
            <person name="Joly D.L."/>
            <person name="van de Geest H.C."/>
            <person name="Bonants P.J.M."/>
            <person name="Smith D.S."/>
            <person name="Levesque C.A."/>
            <person name="van der Lee T.A.J."/>
        </authorList>
    </citation>
    <scope>NUCLEOTIDE SEQUENCE [LARGE SCALE GENOMIC DNA]</scope>
    <source>
        <strain evidence="5 6">CBS 675.73</strain>
    </source>
</reference>
<comment type="similarity">
    <text evidence="1">Belongs to the yippee family.</text>
</comment>
<dbReference type="InterPro" id="IPR034751">
    <property type="entry name" value="Yippee"/>
</dbReference>
<sequence length="206" mass="22605">MGRVHRLFLDDRPETLGIIPPPAPPRLSTTASKRLQSRKLNLFDSLGAAHTSDHSGTRSIPRHIHQHQAPSLNSQTAIPVAAASAEGLNHDTHSLLHDKTPIVKILSCRQCGTHLSHNGNNNLISKDFHGHHGKAWLMRTVFNTVVGDSSTRSMTTGVHVVADIDCVSCGTTVGWKYIKAMELSQRYKEGCFIVEVPLVTMRQADI</sequence>
<dbReference type="PROSITE" id="PS51792">
    <property type="entry name" value="YIPPEE"/>
    <property type="match status" value="1"/>
</dbReference>
<comment type="caution">
    <text evidence="5">The sequence shown here is derived from an EMBL/GenBank/DDBJ whole genome shotgun (WGS) entry which is preliminary data.</text>
</comment>
<proteinExistence type="inferred from homology"/>
<dbReference type="STRING" id="246404.A0A507FDC8"/>
<dbReference type="InterPro" id="IPR004910">
    <property type="entry name" value="Yippee/Mis18/Cereblon"/>
</dbReference>
<evidence type="ECO:0000256" key="3">
    <source>
        <dbReference type="ARBA" id="ARBA00022833"/>
    </source>
</evidence>
<dbReference type="Pfam" id="PF03226">
    <property type="entry name" value="Yippee-Mis18"/>
    <property type="match status" value="1"/>
</dbReference>
<dbReference type="InterPro" id="IPR039058">
    <property type="entry name" value="Yippee_fam"/>
</dbReference>
<dbReference type="AlphaFoldDB" id="A0A507FDC8"/>
<dbReference type="OrthoDB" id="6407410at2759"/>
<keyword evidence="3" id="KW-0862">Zinc</keyword>
<evidence type="ECO:0000313" key="5">
    <source>
        <dbReference type="EMBL" id="TPX73577.1"/>
    </source>
</evidence>
<evidence type="ECO:0000313" key="6">
    <source>
        <dbReference type="Proteomes" id="UP000320333"/>
    </source>
</evidence>